<gene>
    <name evidence="3" type="ORF">SPARVUS_LOCUS3134694</name>
</gene>
<dbReference type="InterPro" id="IPR052481">
    <property type="entry name" value="DZAN1"/>
</dbReference>
<protein>
    <submittedName>
        <fullName evidence="3">Uncharacterized protein</fullName>
    </submittedName>
</protein>
<dbReference type="PANTHER" id="PTHR16058:SF4">
    <property type="entry name" value="DOUBLE ZINC RIBBON AND ANKYRIN REPEAT-CONTAINING PROTEIN 1"/>
    <property type="match status" value="1"/>
</dbReference>
<name>A0ABN9BLE1_9NEOB</name>
<dbReference type="PROSITE" id="PS50088">
    <property type="entry name" value="ANK_REPEAT"/>
    <property type="match status" value="1"/>
</dbReference>
<keyword evidence="1" id="KW-0040">ANK repeat</keyword>
<dbReference type="Proteomes" id="UP001162483">
    <property type="component" value="Unassembled WGS sequence"/>
</dbReference>
<keyword evidence="4" id="KW-1185">Reference proteome</keyword>
<comment type="caution">
    <text evidence="3">The sequence shown here is derived from an EMBL/GenBank/DDBJ whole genome shotgun (WGS) entry which is preliminary data.</text>
</comment>
<dbReference type="Pfam" id="PF12796">
    <property type="entry name" value="Ank_2"/>
    <property type="match status" value="1"/>
</dbReference>
<dbReference type="InterPro" id="IPR036770">
    <property type="entry name" value="Ankyrin_rpt-contain_sf"/>
</dbReference>
<dbReference type="InterPro" id="IPR002110">
    <property type="entry name" value="Ankyrin_rpt"/>
</dbReference>
<organism evidence="3 4">
    <name type="scientific">Staurois parvus</name>
    <dbReference type="NCBI Taxonomy" id="386267"/>
    <lineage>
        <taxon>Eukaryota</taxon>
        <taxon>Metazoa</taxon>
        <taxon>Chordata</taxon>
        <taxon>Craniata</taxon>
        <taxon>Vertebrata</taxon>
        <taxon>Euteleostomi</taxon>
        <taxon>Amphibia</taxon>
        <taxon>Batrachia</taxon>
        <taxon>Anura</taxon>
        <taxon>Neobatrachia</taxon>
        <taxon>Ranoidea</taxon>
        <taxon>Ranidae</taxon>
        <taxon>Staurois</taxon>
    </lineage>
</organism>
<dbReference type="EMBL" id="CATNWA010004640">
    <property type="protein sequence ID" value="CAI9548313.1"/>
    <property type="molecule type" value="Genomic_DNA"/>
</dbReference>
<feature type="compositionally biased region" description="Basic residues" evidence="2">
    <location>
        <begin position="134"/>
        <end position="145"/>
    </location>
</feature>
<sequence>MELLSEKEKKEKMSDRKPLLTAVSPGQDYWRQQLDHICAHLRCYTQNNTEFKELIGKPRMGRIISATMHEDGYEVSLRLNYVLVTDKNVVTGKPINLSSNHFLSKVTEGRDDMDETQSSVASEDGLTARSNNSKNKRSKRKNRKTLQKEDRLPPEDRKLLKEVGPKGEGRIATVEELLDEGADPNCSNNEDRPVLTVAVLSGHHKVIPVLVQKGADIDQQSGSQNNTALHEAVQLDMERKMCTEVLLGCNASIKKKNNKGMTAYDLALKSGNDQISSLFASKLGQGMLDKLTKPKNISLDVF</sequence>
<dbReference type="Gene3D" id="1.25.40.20">
    <property type="entry name" value="Ankyrin repeat-containing domain"/>
    <property type="match status" value="1"/>
</dbReference>
<evidence type="ECO:0000256" key="2">
    <source>
        <dbReference type="SAM" id="MobiDB-lite"/>
    </source>
</evidence>
<dbReference type="SMART" id="SM00248">
    <property type="entry name" value="ANK"/>
    <property type="match status" value="3"/>
</dbReference>
<dbReference type="SUPFAM" id="SSF48403">
    <property type="entry name" value="Ankyrin repeat"/>
    <property type="match status" value="1"/>
</dbReference>
<evidence type="ECO:0000256" key="1">
    <source>
        <dbReference type="PROSITE-ProRule" id="PRU00023"/>
    </source>
</evidence>
<dbReference type="PANTHER" id="PTHR16058">
    <property type="entry name" value="DOUBLE ZINC RIBBON AND ANKYRIN REPEAT-CONTAINING PROTEIN 1"/>
    <property type="match status" value="1"/>
</dbReference>
<evidence type="ECO:0000313" key="4">
    <source>
        <dbReference type="Proteomes" id="UP001162483"/>
    </source>
</evidence>
<feature type="compositionally biased region" description="Basic and acidic residues" evidence="2">
    <location>
        <begin position="146"/>
        <end position="165"/>
    </location>
</feature>
<feature type="repeat" description="ANK" evidence="1">
    <location>
        <begin position="190"/>
        <end position="222"/>
    </location>
</feature>
<evidence type="ECO:0000313" key="3">
    <source>
        <dbReference type="EMBL" id="CAI9548313.1"/>
    </source>
</evidence>
<reference evidence="3" key="1">
    <citation type="submission" date="2023-05" db="EMBL/GenBank/DDBJ databases">
        <authorList>
            <person name="Stuckert A."/>
        </authorList>
    </citation>
    <scope>NUCLEOTIDE SEQUENCE</scope>
</reference>
<proteinExistence type="predicted"/>
<feature type="region of interest" description="Disordered" evidence="2">
    <location>
        <begin position="109"/>
        <end position="165"/>
    </location>
</feature>
<accession>A0ABN9BLE1</accession>